<dbReference type="PANTHER" id="PTHR46481:SF10">
    <property type="entry name" value="ZINC FINGER BED DOMAIN-CONTAINING PROTEIN 39"/>
    <property type="match status" value="1"/>
</dbReference>
<feature type="compositionally biased region" description="Basic and acidic residues" evidence="6">
    <location>
        <begin position="201"/>
        <end position="210"/>
    </location>
</feature>
<dbReference type="Pfam" id="PF05699">
    <property type="entry name" value="Dimer_Tnp_hAT"/>
    <property type="match status" value="1"/>
</dbReference>
<dbReference type="SUPFAM" id="SSF53098">
    <property type="entry name" value="Ribonuclease H-like"/>
    <property type="match status" value="1"/>
</dbReference>
<dbReference type="AlphaFoldDB" id="A0AAV1L2N7"/>
<keyword evidence="3" id="KW-0863">Zinc-finger</keyword>
<feature type="domain" description="HAT C-terminal dimerisation" evidence="7">
    <location>
        <begin position="242"/>
        <end position="307"/>
    </location>
</feature>
<evidence type="ECO:0000256" key="1">
    <source>
        <dbReference type="ARBA" id="ARBA00004123"/>
    </source>
</evidence>
<comment type="subcellular location">
    <subcellularLocation>
        <location evidence="1">Nucleus</location>
    </subcellularLocation>
</comment>
<dbReference type="GO" id="GO:0008270">
    <property type="term" value="F:zinc ion binding"/>
    <property type="evidence" value="ECO:0007669"/>
    <property type="project" value="UniProtKB-KW"/>
</dbReference>
<reference evidence="8 9" key="1">
    <citation type="submission" date="2023-11" db="EMBL/GenBank/DDBJ databases">
        <authorList>
            <person name="Hedman E."/>
            <person name="Englund M."/>
            <person name="Stromberg M."/>
            <person name="Nyberg Akerstrom W."/>
            <person name="Nylinder S."/>
            <person name="Jareborg N."/>
            <person name="Kallberg Y."/>
            <person name="Kronander E."/>
        </authorList>
    </citation>
    <scope>NUCLEOTIDE SEQUENCE [LARGE SCALE GENOMIC DNA]</scope>
</reference>
<evidence type="ECO:0000256" key="3">
    <source>
        <dbReference type="ARBA" id="ARBA00022771"/>
    </source>
</evidence>
<keyword evidence="5" id="KW-0539">Nucleus</keyword>
<sequence>MIECQKQCEIAEHTLVQDMDVRWNSTYLMLHRLLEQKNAVNLYSIEYGKVDTLSSNEWDIIKNLTTALKFFYEATLDLSFDDASISIVIPLISLLTRTLQVRSENENEIMINMKNSLYDSLNTRFSYIKRQTSLMAATILNPRFKSKHLNSDELDLAMSEIISFLTDYNNNSALFRGTDNVSLMSTAPFVLSTSTSNIQQDKEGLWDSHDNTPNQMESAGSEDQKTVLKEKSQNNLSEPLRVLQRNADIYCYWNSSPYLTLRKAVLKYLSASPTSVPSKQLFSAAGQIYTDRRNNLLGEKVEKLLLSVYNIRVFSYEY</sequence>
<evidence type="ECO:0000313" key="9">
    <source>
        <dbReference type="Proteomes" id="UP001314205"/>
    </source>
</evidence>
<accession>A0AAV1L2N7</accession>
<dbReference type="PANTHER" id="PTHR46481">
    <property type="entry name" value="ZINC FINGER BED DOMAIN-CONTAINING PROTEIN 4"/>
    <property type="match status" value="1"/>
</dbReference>
<dbReference type="InterPro" id="IPR012337">
    <property type="entry name" value="RNaseH-like_sf"/>
</dbReference>
<dbReference type="EMBL" id="CAVLGL010000083">
    <property type="protein sequence ID" value="CAK1589245.1"/>
    <property type="molecule type" value="Genomic_DNA"/>
</dbReference>
<dbReference type="GO" id="GO:0046983">
    <property type="term" value="F:protein dimerization activity"/>
    <property type="evidence" value="ECO:0007669"/>
    <property type="project" value="InterPro"/>
</dbReference>
<evidence type="ECO:0000256" key="4">
    <source>
        <dbReference type="ARBA" id="ARBA00022833"/>
    </source>
</evidence>
<evidence type="ECO:0000256" key="2">
    <source>
        <dbReference type="ARBA" id="ARBA00022723"/>
    </source>
</evidence>
<keyword evidence="9" id="KW-1185">Reference proteome</keyword>
<keyword evidence="4" id="KW-0862">Zinc</keyword>
<feature type="region of interest" description="Disordered" evidence="6">
    <location>
        <begin position="201"/>
        <end position="225"/>
    </location>
</feature>
<gene>
    <name evidence="8" type="ORF">PARMNEM_LOCUS9770</name>
</gene>
<name>A0AAV1L2N7_9NEOP</name>
<dbReference type="InterPro" id="IPR008906">
    <property type="entry name" value="HATC_C_dom"/>
</dbReference>
<keyword evidence="2" id="KW-0479">Metal-binding</keyword>
<dbReference type="InterPro" id="IPR052035">
    <property type="entry name" value="ZnF_BED_domain_contain"/>
</dbReference>
<organism evidence="8 9">
    <name type="scientific">Parnassius mnemosyne</name>
    <name type="common">clouded apollo</name>
    <dbReference type="NCBI Taxonomy" id="213953"/>
    <lineage>
        <taxon>Eukaryota</taxon>
        <taxon>Metazoa</taxon>
        <taxon>Ecdysozoa</taxon>
        <taxon>Arthropoda</taxon>
        <taxon>Hexapoda</taxon>
        <taxon>Insecta</taxon>
        <taxon>Pterygota</taxon>
        <taxon>Neoptera</taxon>
        <taxon>Endopterygota</taxon>
        <taxon>Lepidoptera</taxon>
        <taxon>Glossata</taxon>
        <taxon>Ditrysia</taxon>
        <taxon>Papilionoidea</taxon>
        <taxon>Papilionidae</taxon>
        <taxon>Parnassiinae</taxon>
        <taxon>Parnassini</taxon>
        <taxon>Parnassius</taxon>
        <taxon>Driopa</taxon>
    </lineage>
</organism>
<comment type="caution">
    <text evidence="8">The sequence shown here is derived from an EMBL/GenBank/DDBJ whole genome shotgun (WGS) entry which is preliminary data.</text>
</comment>
<dbReference type="GO" id="GO:0005634">
    <property type="term" value="C:nucleus"/>
    <property type="evidence" value="ECO:0007669"/>
    <property type="project" value="UniProtKB-SubCell"/>
</dbReference>
<evidence type="ECO:0000313" key="8">
    <source>
        <dbReference type="EMBL" id="CAK1589245.1"/>
    </source>
</evidence>
<evidence type="ECO:0000259" key="7">
    <source>
        <dbReference type="Pfam" id="PF05699"/>
    </source>
</evidence>
<evidence type="ECO:0000256" key="5">
    <source>
        <dbReference type="ARBA" id="ARBA00023242"/>
    </source>
</evidence>
<proteinExistence type="predicted"/>
<dbReference type="Proteomes" id="UP001314205">
    <property type="component" value="Unassembled WGS sequence"/>
</dbReference>
<evidence type="ECO:0000256" key="6">
    <source>
        <dbReference type="SAM" id="MobiDB-lite"/>
    </source>
</evidence>
<protein>
    <recommendedName>
        <fullName evidence="7">HAT C-terminal dimerisation domain-containing protein</fullName>
    </recommendedName>
</protein>